<reference evidence="7 8" key="1">
    <citation type="submission" date="2017-04" db="EMBL/GenBank/DDBJ databases">
        <title>Draft genome sequence of Tuber borchii Vittad., a whitish edible truffle.</title>
        <authorList>
            <consortium name="DOE Joint Genome Institute"/>
            <person name="Murat C."/>
            <person name="Kuo A."/>
            <person name="Barry K.W."/>
            <person name="Clum A."/>
            <person name="Dockter R.B."/>
            <person name="Fauchery L."/>
            <person name="Iotti M."/>
            <person name="Kohler A."/>
            <person name="Labutti K."/>
            <person name="Lindquist E.A."/>
            <person name="Lipzen A."/>
            <person name="Ohm R.A."/>
            <person name="Wang M."/>
            <person name="Grigoriev I.V."/>
            <person name="Zambonelli A."/>
            <person name="Martin F.M."/>
        </authorList>
    </citation>
    <scope>NUCLEOTIDE SEQUENCE [LARGE SCALE GENOMIC DNA]</scope>
    <source>
        <strain evidence="7 8">Tbo3840</strain>
    </source>
</reference>
<sequence length="155" mass="17398">MPCGRTLSGKGIGLAKDVVETFEELKLGKKLACVVYDFSDDKRHIVVEKKVEKSAEKTPEEQYDEFIQGLPLNQCRYAIYDFTYDLPNGEGTRNKIVFFSWSPDDAPVRNKMLCASSKDSLRRSLTGVAAEIQGTDFAEIAYDVVLQRFAGKQTT</sequence>
<keyword evidence="4" id="KW-0009">Actin-binding</keyword>
<dbReference type="SMART" id="SM00102">
    <property type="entry name" value="ADF"/>
    <property type="match status" value="1"/>
</dbReference>
<evidence type="ECO:0000313" key="8">
    <source>
        <dbReference type="Proteomes" id="UP000244722"/>
    </source>
</evidence>
<comment type="similarity">
    <text evidence="2">Belongs to the actin-binding proteins ADF family.</text>
</comment>
<dbReference type="Gene3D" id="3.40.20.10">
    <property type="entry name" value="Severin"/>
    <property type="match status" value="1"/>
</dbReference>
<gene>
    <name evidence="7" type="ORF">B9Z19DRAFT_1103368</name>
</gene>
<dbReference type="GO" id="GO:0030042">
    <property type="term" value="P:actin filament depolymerization"/>
    <property type="evidence" value="ECO:0007669"/>
    <property type="project" value="InterPro"/>
</dbReference>
<dbReference type="OrthoDB" id="10249245at2759"/>
<protein>
    <recommendedName>
        <fullName evidence="3">Cofilin</fullName>
    </recommendedName>
    <alternativeName>
        <fullName evidence="5">Actin-depolymerizing factor 1</fullName>
    </alternativeName>
</protein>
<dbReference type="STRING" id="42251.A0A2T6ZGR4"/>
<feature type="domain" description="ADF-H" evidence="6">
    <location>
        <begin position="9"/>
        <end position="150"/>
    </location>
</feature>
<evidence type="ECO:0000259" key="6">
    <source>
        <dbReference type="PROSITE" id="PS51263"/>
    </source>
</evidence>
<dbReference type="SUPFAM" id="SSF55753">
    <property type="entry name" value="Actin depolymerizing proteins"/>
    <property type="match status" value="1"/>
</dbReference>
<keyword evidence="8" id="KW-1185">Reference proteome</keyword>
<evidence type="ECO:0000256" key="3">
    <source>
        <dbReference type="ARBA" id="ARBA00015630"/>
    </source>
</evidence>
<dbReference type="InterPro" id="IPR017904">
    <property type="entry name" value="ADF/Cofilin"/>
</dbReference>
<dbReference type="EMBL" id="NESQ01000289">
    <property type="protein sequence ID" value="PUU74594.1"/>
    <property type="molecule type" value="Genomic_DNA"/>
</dbReference>
<evidence type="ECO:0000256" key="2">
    <source>
        <dbReference type="ARBA" id="ARBA00006844"/>
    </source>
</evidence>
<dbReference type="GO" id="GO:0016363">
    <property type="term" value="C:nuclear matrix"/>
    <property type="evidence" value="ECO:0007669"/>
    <property type="project" value="UniProtKB-SubCell"/>
</dbReference>
<dbReference type="Proteomes" id="UP000244722">
    <property type="component" value="Unassembled WGS sequence"/>
</dbReference>
<evidence type="ECO:0000256" key="5">
    <source>
        <dbReference type="ARBA" id="ARBA00032427"/>
    </source>
</evidence>
<dbReference type="GO" id="GO:0015629">
    <property type="term" value="C:actin cytoskeleton"/>
    <property type="evidence" value="ECO:0007669"/>
    <property type="project" value="InterPro"/>
</dbReference>
<dbReference type="GO" id="GO:0003779">
    <property type="term" value="F:actin binding"/>
    <property type="evidence" value="ECO:0007669"/>
    <property type="project" value="UniProtKB-KW"/>
</dbReference>
<dbReference type="AlphaFoldDB" id="A0A2T6ZGR4"/>
<dbReference type="InterPro" id="IPR029006">
    <property type="entry name" value="ADF-H/Gelsolin-like_dom_sf"/>
</dbReference>
<name>A0A2T6ZGR4_TUBBO</name>
<dbReference type="InterPro" id="IPR002108">
    <property type="entry name" value="ADF-H"/>
</dbReference>
<evidence type="ECO:0000256" key="4">
    <source>
        <dbReference type="ARBA" id="ARBA00023203"/>
    </source>
</evidence>
<dbReference type="PROSITE" id="PS51263">
    <property type="entry name" value="ADF_H"/>
    <property type="match status" value="1"/>
</dbReference>
<proteinExistence type="inferred from homology"/>
<evidence type="ECO:0000256" key="1">
    <source>
        <dbReference type="ARBA" id="ARBA00004109"/>
    </source>
</evidence>
<evidence type="ECO:0000313" key="7">
    <source>
        <dbReference type="EMBL" id="PUU74594.1"/>
    </source>
</evidence>
<comment type="subcellular location">
    <subcellularLocation>
        <location evidence="1">Nucleus matrix</location>
    </subcellularLocation>
</comment>
<dbReference type="Pfam" id="PF00241">
    <property type="entry name" value="Cofilin_ADF"/>
    <property type="match status" value="1"/>
</dbReference>
<dbReference type="PANTHER" id="PTHR11913">
    <property type="entry name" value="COFILIN-RELATED"/>
    <property type="match status" value="1"/>
</dbReference>
<dbReference type="CDD" id="cd11286">
    <property type="entry name" value="ADF_cofilin_like"/>
    <property type="match status" value="1"/>
</dbReference>
<accession>A0A2T6ZGR4</accession>
<comment type="caution">
    <text evidence="7">The sequence shown here is derived from an EMBL/GenBank/DDBJ whole genome shotgun (WGS) entry which is preliminary data.</text>
</comment>
<organism evidence="7 8">
    <name type="scientific">Tuber borchii</name>
    <name type="common">White truffle</name>
    <dbReference type="NCBI Taxonomy" id="42251"/>
    <lineage>
        <taxon>Eukaryota</taxon>
        <taxon>Fungi</taxon>
        <taxon>Dikarya</taxon>
        <taxon>Ascomycota</taxon>
        <taxon>Pezizomycotina</taxon>
        <taxon>Pezizomycetes</taxon>
        <taxon>Pezizales</taxon>
        <taxon>Tuberaceae</taxon>
        <taxon>Tuber</taxon>
    </lineage>
</organism>